<protein>
    <submittedName>
        <fullName evidence="1">Uncharacterized protein</fullName>
    </submittedName>
</protein>
<gene>
    <name evidence="1" type="ORF">AN640_07540</name>
</gene>
<name>A0ACC8XFQ4_9FIRM</name>
<proteinExistence type="predicted"/>
<sequence length="289" mass="31775">MKKLSVVLISIFLAGCATTEKADVNVVALKGPTAMGMVNFMDRVDQNEQFDNNYNFNIVSSVDEATTMLVKDEADIVALPANLGSVLYNNTNGEITATAINTLGVLYILENGNSINTIEDLKGKTIVSSGKGATPEMTLRYILEENGIDPDKDINIEWKSEHAEVLAHLIANENTIAMMPEPFVTTALQKDENITRALDLTKEWDKIQADNPEKSSLITGILVARNDFIENNPQALDEFLTNYEQSVNFVNSDTEASAKLVSDYNIVPFETAIDAIPNCNITFNRRSST</sequence>
<reference evidence="1" key="1">
    <citation type="submission" date="2016-08" db="EMBL/GenBank/DDBJ databases">
        <authorList>
            <person name="Ngugi D.K."/>
            <person name="Miyake S."/>
            <person name="Stingl U."/>
        </authorList>
    </citation>
    <scope>NUCLEOTIDE SEQUENCE</scope>
    <source>
        <strain evidence="1">SCG-D08WGA-EpuloA1</strain>
    </source>
</reference>
<accession>A0ACC8XFQ4</accession>
<evidence type="ECO:0000313" key="2">
    <source>
        <dbReference type="Proteomes" id="UP000188637"/>
    </source>
</evidence>
<keyword evidence="2" id="KW-1185">Reference proteome</keyword>
<comment type="caution">
    <text evidence="1">The sequence shown here is derived from an EMBL/GenBank/DDBJ whole genome shotgun (WGS) entry which is preliminary data.</text>
</comment>
<evidence type="ECO:0000313" key="1">
    <source>
        <dbReference type="EMBL" id="ONI42221.1"/>
    </source>
</evidence>
<dbReference type="Proteomes" id="UP000188637">
    <property type="component" value="Unassembled WGS sequence"/>
</dbReference>
<dbReference type="EMBL" id="LJHD01000192">
    <property type="protein sequence ID" value="ONI42221.1"/>
    <property type="molecule type" value="Genomic_DNA"/>
</dbReference>
<organism evidence="1 2">
    <name type="scientific">Candidatus Epulonipiscium fishelsonii</name>
    <dbReference type="NCBI Taxonomy" id="77094"/>
    <lineage>
        <taxon>Bacteria</taxon>
        <taxon>Bacillati</taxon>
        <taxon>Bacillota</taxon>
        <taxon>Clostridia</taxon>
        <taxon>Lachnospirales</taxon>
        <taxon>Lachnospiraceae</taxon>
        <taxon>Candidatus Epulonipiscium</taxon>
    </lineage>
</organism>